<accession>A0A6V7NW93</accession>
<organism evidence="2">
    <name type="scientific">Ananas comosus var. bracteatus</name>
    <name type="common">red pineapple</name>
    <dbReference type="NCBI Taxonomy" id="296719"/>
    <lineage>
        <taxon>Eukaryota</taxon>
        <taxon>Viridiplantae</taxon>
        <taxon>Streptophyta</taxon>
        <taxon>Embryophyta</taxon>
        <taxon>Tracheophyta</taxon>
        <taxon>Spermatophyta</taxon>
        <taxon>Magnoliopsida</taxon>
        <taxon>Liliopsida</taxon>
        <taxon>Poales</taxon>
        <taxon>Bromeliaceae</taxon>
        <taxon>Bromelioideae</taxon>
        <taxon>Ananas</taxon>
    </lineage>
</organism>
<dbReference type="Pfam" id="PF05131">
    <property type="entry name" value="Pep3_Vps18"/>
    <property type="match status" value="1"/>
</dbReference>
<name>A0A6V7NW93_ANACO</name>
<evidence type="ECO:0000259" key="1">
    <source>
        <dbReference type="Pfam" id="PF05131"/>
    </source>
</evidence>
<proteinExistence type="predicted"/>
<dbReference type="EMBL" id="LR862142">
    <property type="protein sequence ID" value="CAD1822863.1"/>
    <property type="molecule type" value="Genomic_DNA"/>
</dbReference>
<feature type="domain" description="Pep3/Vps18 beta-propeller" evidence="1">
    <location>
        <begin position="77"/>
        <end position="147"/>
    </location>
</feature>
<protein>
    <recommendedName>
        <fullName evidence="1">Pep3/Vps18 beta-propeller domain-containing protein</fullName>
    </recommendedName>
</protein>
<reference evidence="2" key="1">
    <citation type="submission" date="2020-07" db="EMBL/GenBank/DDBJ databases">
        <authorList>
            <person name="Lin J."/>
        </authorList>
    </citation>
    <scope>NUCLEOTIDE SEQUENCE</scope>
</reference>
<evidence type="ECO:0000313" key="2">
    <source>
        <dbReference type="EMBL" id="CAD1822863.1"/>
    </source>
</evidence>
<sequence>MVIGGGDVGRGGGDRGSFKKKTLVQYRSLGLINITRDTTRRLIPLSSSSFGAILFPRSPPGVNSEFKAMDAVGRRLFSVDPLERHAAKGHGVITSMSAGNDVILLGTSKGWLIRHDFGLGDTQDLDLGGGRSGDQAVHRVFVDPGAATASPRSFTPPAPRLTTCTPNGRGRSFLVASKASSSMPLLGIAS</sequence>
<dbReference type="InterPro" id="IPR007810">
    <property type="entry name" value="Pep3/Vps18_beta-prop"/>
</dbReference>
<dbReference type="AlphaFoldDB" id="A0A6V7NW93"/>
<gene>
    <name evidence="2" type="ORF">CB5_LOCUS6074</name>
</gene>